<keyword evidence="3" id="KW-1003">Cell membrane</keyword>
<dbReference type="InterPro" id="IPR036259">
    <property type="entry name" value="MFS_trans_sf"/>
</dbReference>
<dbReference type="PATRIC" id="fig|1246995.3.peg.3332"/>
<dbReference type="SUPFAM" id="SSF103473">
    <property type="entry name" value="MFS general substrate transporter"/>
    <property type="match status" value="1"/>
</dbReference>
<keyword evidence="5 7" id="KW-1133">Transmembrane helix</keyword>
<name>U5VX89_9ACTN</name>
<dbReference type="Gene3D" id="1.20.1250.20">
    <property type="entry name" value="MFS general substrate transporter like domains"/>
    <property type="match status" value="1"/>
</dbReference>
<feature type="transmembrane region" description="Helical" evidence="7">
    <location>
        <begin position="291"/>
        <end position="309"/>
    </location>
</feature>
<keyword evidence="9" id="KW-1185">Reference proteome</keyword>
<dbReference type="eggNOG" id="COG0477">
    <property type="taxonomic scope" value="Bacteria"/>
</dbReference>
<feature type="transmembrane region" description="Helical" evidence="7">
    <location>
        <begin position="315"/>
        <end position="334"/>
    </location>
</feature>
<evidence type="ECO:0000313" key="8">
    <source>
        <dbReference type="EMBL" id="AGZ41568.1"/>
    </source>
</evidence>
<dbReference type="CDD" id="cd06173">
    <property type="entry name" value="MFS_MefA_like"/>
    <property type="match status" value="1"/>
</dbReference>
<dbReference type="RefSeq" id="WP_023361643.1">
    <property type="nucleotide sequence ID" value="NC_022657.1"/>
</dbReference>
<feature type="transmembrane region" description="Helical" evidence="7">
    <location>
        <begin position="44"/>
        <end position="66"/>
    </location>
</feature>
<evidence type="ECO:0000256" key="2">
    <source>
        <dbReference type="ARBA" id="ARBA00022448"/>
    </source>
</evidence>
<evidence type="ECO:0000256" key="7">
    <source>
        <dbReference type="SAM" id="Phobius"/>
    </source>
</evidence>
<keyword evidence="4 7" id="KW-0812">Transmembrane</keyword>
<dbReference type="PANTHER" id="PTHR23513">
    <property type="entry name" value="INTEGRAL MEMBRANE EFFLUX PROTEIN-RELATED"/>
    <property type="match status" value="1"/>
</dbReference>
<organism evidence="8 9">
    <name type="scientific">Actinoplanes friuliensis DSM 7358</name>
    <dbReference type="NCBI Taxonomy" id="1246995"/>
    <lineage>
        <taxon>Bacteria</taxon>
        <taxon>Bacillati</taxon>
        <taxon>Actinomycetota</taxon>
        <taxon>Actinomycetes</taxon>
        <taxon>Micromonosporales</taxon>
        <taxon>Micromonosporaceae</taxon>
        <taxon>Actinoplanes</taxon>
    </lineage>
</organism>
<dbReference type="EMBL" id="CP006272">
    <property type="protein sequence ID" value="AGZ41568.1"/>
    <property type="molecule type" value="Genomic_DNA"/>
</dbReference>
<evidence type="ECO:0000256" key="4">
    <source>
        <dbReference type="ARBA" id="ARBA00022692"/>
    </source>
</evidence>
<sequence>MAATRGSGLFHCYWASVFVSYLGDGIRLTAFPLLAVSLTTDPGLVAVVSAAATVPWLLFGLHAGVLVDRVPRLPLMVVLQLVRAAAGTAAAVGVVTGRLTVAELAVIAFVMGTCEVGYDMASQAVLPELVPADRLQWANSRLVSTEAVVLEFAGPALGGVLFAVAASLPVAVDTVTLLASAALLGSMAVKSMARLKGKPRETVVPEPVSQQLKDGVRWFLRSPLIRSITVLTTCINLGSGGLEAVLVLFARNHLGLGPAGYGLLIAVGAIGSFAGGLLAERVVTARARRTAILWTAPVNGTCFVLIGLFPDRVVTFAMFIAFGITISVFRVHASSLRQSKVPTEMLGRVLGVHRVVCWGALPVGALGSGAIASAYGIRWAIIASGATVVLSWLVLIRFLARPAVDEYTIAESVSRC</sequence>
<feature type="transmembrane region" description="Helical" evidence="7">
    <location>
        <begin position="228"/>
        <end position="249"/>
    </location>
</feature>
<dbReference type="HOGENOM" id="CLU_034180_13_0_11"/>
<dbReference type="OrthoDB" id="145388at2"/>
<feature type="transmembrane region" description="Helical" evidence="7">
    <location>
        <begin position="355"/>
        <end position="375"/>
    </location>
</feature>
<keyword evidence="2" id="KW-0813">Transport</keyword>
<dbReference type="Proteomes" id="UP000017746">
    <property type="component" value="Chromosome"/>
</dbReference>
<protein>
    <submittedName>
        <fullName evidence="8">Antibiotic efflux protein</fullName>
    </submittedName>
</protein>
<evidence type="ECO:0000256" key="6">
    <source>
        <dbReference type="ARBA" id="ARBA00023136"/>
    </source>
</evidence>
<dbReference type="PANTHER" id="PTHR23513:SF6">
    <property type="entry name" value="MAJOR FACILITATOR SUPERFAMILY ASSOCIATED DOMAIN-CONTAINING PROTEIN"/>
    <property type="match status" value="1"/>
</dbReference>
<feature type="transmembrane region" description="Helical" evidence="7">
    <location>
        <begin position="381"/>
        <end position="400"/>
    </location>
</feature>
<dbReference type="Pfam" id="PF05977">
    <property type="entry name" value="MFS_3"/>
    <property type="match status" value="1"/>
</dbReference>
<dbReference type="AlphaFoldDB" id="U5VX89"/>
<evidence type="ECO:0000256" key="3">
    <source>
        <dbReference type="ARBA" id="ARBA00022475"/>
    </source>
</evidence>
<feature type="transmembrane region" description="Helical" evidence="7">
    <location>
        <begin position="73"/>
        <end position="95"/>
    </location>
</feature>
<proteinExistence type="predicted"/>
<feature type="transmembrane region" description="Helical" evidence="7">
    <location>
        <begin position="12"/>
        <end position="38"/>
    </location>
</feature>
<dbReference type="STRING" id="1246995.AFR_16430"/>
<keyword evidence="6 7" id="KW-0472">Membrane</keyword>
<dbReference type="InterPro" id="IPR010290">
    <property type="entry name" value="TM_effector"/>
</dbReference>
<evidence type="ECO:0000256" key="5">
    <source>
        <dbReference type="ARBA" id="ARBA00022989"/>
    </source>
</evidence>
<comment type="subcellular location">
    <subcellularLocation>
        <location evidence="1">Cell membrane</location>
        <topology evidence="1">Multi-pass membrane protein</topology>
    </subcellularLocation>
</comment>
<evidence type="ECO:0000256" key="1">
    <source>
        <dbReference type="ARBA" id="ARBA00004651"/>
    </source>
</evidence>
<dbReference type="KEGG" id="afs:AFR_16430"/>
<gene>
    <name evidence="8" type="ORF">AFR_16430</name>
</gene>
<evidence type="ECO:0000313" key="9">
    <source>
        <dbReference type="Proteomes" id="UP000017746"/>
    </source>
</evidence>
<accession>U5VX89</accession>
<feature type="transmembrane region" description="Helical" evidence="7">
    <location>
        <begin position="261"/>
        <end position="279"/>
    </location>
</feature>
<reference evidence="8 9" key="1">
    <citation type="journal article" date="2014" name="J. Biotechnol.">
        <title>Complete genome sequence of the actinobacterium Actinoplanes friuliensis HAG 010964, producer of the lipopeptide antibiotic friulimycin.</title>
        <authorList>
            <person name="Ruckert C."/>
            <person name="Szczepanowski R."/>
            <person name="Albersmeier A."/>
            <person name="Goesmann A."/>
            <person name="Fischer N."/>
            <person name="Steinkamper A."/>
            <person name="Puhler A."/>
            <person name="Biener R."/>
            <person name="Schwartz D."/>
            <person name="Kalinowski J."/>
        </authorList>
    </citation>
    <scope>NUCLEOTIDE SEQUENCE [LARGE SCALE GENOMIC DNA]</scope>
    <source>
        <strain evidence="8 9">DSM 7358</strain>
    </source>
</reference>
<feature type="transmembrane region" description="Helical" evidence="7">
    <location>
        <begin position="170"/>
        <end position="189"/>
    </location>
</feature>
<dbReference type="GO" id="GO:0005886">
    <property type="term" value="C:plasma membrane"/>
    <property type="evidence" value="ECO:0007669"/>
    <property type="project" value="UniProtKB-SubCell"/>
</dbReference>